<feature type="transmembrane region" description="Helical" evidence="1">
    <location>
        <begin position="247"/>
        <end position="267"/>
    </location>
</feature>
<feature type="transmembrane region" description="Helical" evidence="1">
    <location>
        <begin position="395"/>
        <end position="417"/>
    </location>
</feature>
<keyword evidence="1" id="KW-1133">Transmembrane helix</keyword>
<dbReference type="PANTHER" id="PTHR30354:SF11">
    <property type="entry name" value="PERMEASE"/>
    <property type="match status" value="1"/>
</dbReference>
<feature type="transmembrane region" description="Helical" evidence="1">
    <location>
        <begin position="23"/>
        <end position="42"/>
    </location>
</feature>
<gene>
    <name evidence="2" type="ORF">L2W38_10540</name>
</gene>
<dbReference type="Proteomes" id="UP001200430">
    <property type="component" value="Unassembled WGS sequence"/>
</dbReference>
<accession>A0ABS9EPX8</accession>
<comment type="caution">
    <text evidence="2">The sequence shown here is derived from an EMBL/GenBank/DDBJ whole genome shotgun (WGS) entry which is preliminary data.</text>
</comment>
<evidence type="ECO:0000313" key="3">
    <source>
        <dbReference type="Proteomes" id="UP001200430"/>
    </source>
</evidence>
<feature type="transmembrane region" description="Helical" evidence="1">
    <location>
        <begin position="100"/>
        <end position="125"/>
    </location>
</feature>
<feature type="transmembrane region" description="Helical" evidence="1">
    <location>
        <begin position="351"/>
        <end position="374"/>
    </location>
</feature>
<dbReference type="RefSeq" id="WP_236099951.1">
    <property type="nucleotide sequence ID" value="NZ_JAKGUD010000012.1"/>
</dbReference>
<feature type="transmembrane region" description="Helical" evidence="1">
    <location>
        <begin position="287"/>
        <end position="306"/>
    </location>
</feature>
<sequence length="466" mass="48515">MTSCIALGVGIFLLLYMIIKTKIHAFPALIVTSIAVGLMCGLSIPDTIKAVSGGFGGTLGSIGIIIGFGCIMGKLLEDSGAAKKMAVSILKIVGIKRADVVVGLTGLLVSIPVFCDSGFVILSQLAKEFSRITRRSMVGLGGILGMGLYITHFLVPPTPGPLAVAGFFNVDIGKMILGGISLSVVLFAVSVVYFRFVGRRHPELILDPDYTGLDESTAAKLKVLVEKYSQGKPIEDCEFLETMDSDALPGVVASFAPIAVPIMLILMDTICKAVGVGECKALSVVHLVGHPIVAVFIGVLLSVYGLNRTTSRKDCIAHMQGAMADAGLILLVTGAGGALGNVIRVTGVGNVIAQSILGLDIPVILVPLLMGAMIRIPQGSGTVAMITGGSILAPMLPTLGIDPLIAALALCTTSMFVSYPNDSYFWVVTNFSGMDVETSLKTWTPATALIPVTGGVVLALVNAFFF</sequence>
<feature type="transmembrane region" description="Helical" evidence="1">
    <location>
        <begin position="137"/>
        <end position="155"/>
    </location>
</feature>
<feature type="transmembrane region" description="Helical" evidence="1">
    <location>
        <begin position="175"/>
        <end position="196"/>
    </location>
</feature>
<keyword evidence="3" id="KW-1185">Reference proteome</keyword>
<dbReference type="EMBL" id="JAKGUD010000012">
    <property type="protein sequence ID" value="MCF4143249.1"/>
    <property type="molecule type" value="Genomic_DNA"/>
</dbReference>
<feature type="transmembrane region" description="Helical" evidence="1">
    <location>
        <begin position="326"/>
        <end position="345"/>
    </location>
</feature>
<protein>
    <submittedName>
        <fullName evidence="2">GntP family permease</fullName>
    </submittedName>
</protein>
<keyword evidence="1" id="KW-0812">Transmembrane</keyword>
<dbReference type="PANTHER" id="PTHR30354">
    <property type="entry name" value="GNT FAMILY GLUCONATE TRANSPORTER"/>
    <property type="match status" value="1"/>
</dbReference>
<evidence type="ECO:0000313" key="2">
    <source>
        <dbReference type="EMBL" id="MCF4143249.1"/>
    </source>
</evidence>
<feature type="transmembrane region" description="Helical" evidence="1">
    <location>
        <begin position="443"/>
        <end position="465"/>
    </location>
</feature>
<organism evidence="2 3">
    <name type="scientific">Dethiosulfovibrio marinus</name>
    <dbReference type="NCBI Taxonomy" id="133532"/>
    <lineage>
        <taxon>Bacteria</taxon>
        <taxon>Thermotogati</taxon>
        <taxon>Synergistota</taxon>
        <taxon>Synergistia</taxon>
        <taxon>Synergistales</taxon>
        <taxon>Dethiosulfovibrionaceae</taxon>
        <taxon>Dethiosulfovibrio</taxon>
    </lineage>
</organism>
<dbReference type="Pfam" id="PF02447">
    <property type="entry name" value="GntP_permease"/>
    <property type="match status" value="1"/>
</dbReference>
<dbReference type="InterPro" id="IPR003474">
    <property type="entry name" value="Glcn_transporter"/>
</dbReference>
<proteinExistence type="predicted"/>
<name>A0ABS9EPX8_9BACT</name>
<feature type="transmembrane region" description="Helical" evidence="1">
    <location>
        <begin position="54"/>
        <end position="76"/>
    </location>
</feature>
<evidence type="ECO:0000256" key="1">
    <source>
        <dbReference type="SAM" id="Phobius"/>
    </source>
</evidence>
<reference evidence="2 3" key="1">
    <citation type="submission" date="2022-01" db="EMBL/GenBank/DDBJ databases">
        <title>Dethiosulfovibrio faecalis sp. nov., a novel proteolytic, non-sulfur-reducing bacterium isolated from a marine aquaculture solid waste bioreactor.</title>
        <authorList>
            <person name="Grabowski S."/>
            <person name="Apolinario E."/>
            <person name="Schneider N."/>
            <person name="Marshall C.W."/>
            <person name="Sowers K.R."/>
        </authorList>
    </citation>
    <scope>NUCLEOTIDE SEQUENCE [LARGE SCALE GENOMIC DNA]</scope>
    <source>
        <strain evidence="2 3">DSM 12537</strain>
    </source>
</reference>
<keyword evidence="1" id="KW-0472">Membrane</keyword>